<evidence type="ECO:0000256" key="1">
    <source>
        <dbReference type="SAM" id="MobiDB-lite"/>
    </source>
</evidence>
<accession>E3JB49</accession>
<feature type="transmembrane region" description="Helical" evidence="2">
    <location>
        <begin position="178"/>
        <end position="201"/>
    </location>
</feature>
<feature type="transmembrane region" description="Helical" evidence="2">
    <location>
        <begin position="504"/>
        <end position="524"/>
    </location>
</feature>
<keyword evidence="2" id="KW-1133">Transmembrane helix</keyword>
<dbReference type="HOGENOM" id="CLU_425603_0_0_11"/>
<feature type="transmembrane region" description="Helical" evidence="2">
    <location>
        <begin position="442"/>
        <end position="461"/>
    </location>
</feature>
<evidence type="ECO:0008006" key="5">
    <source>
        <dbReference type="Google" id="ProtNLM"/>
    </source>
</evidence>
<dbReference type="Gene3D" id="1.20.1740.10">
    <property type="entry name" value="Amino acid/polyamine transporter I"/>
    <property type="match status" value="1"/>
</dbReference>
<feature type="transmembrane region" description="Helical" evidence="2">
    <location>
        <begin position="348"/>
        <end position="371"/>
    </location>
</feature>
<dbReference type="InParanoid" id="E3JB49"/>
<dbReference type="Proteomes" id="UP000002484">
    <property type="component" value="Chromosome"/>
</dbReference>
<dbReference type="STRING" id="298654.FraEuI1c_6700"/>
<dbReference type="RefSeq" id="WP_013427781.1">
    <property type="nucleotide sequence ID" value="NC_014666.1"/>
</dbReference>
<dbReference type="EMBL" id="CP002299">
    <property type="protein sequence ID" value="ADP84670.1"/>
    <property type="molecule type" value="Genomic_DNA"/>
</dbReference>
<name>E3JB49_PSEI1</name>
<dbReference type="AlphaFoldDB" id="E3JB49"/>
<keyword evidence="2" id="KW-0812">Transmembrane</keyword>
<evidence type="ECO:0000256" key="2">
    <source>
        <dbReference type="SAM" id="Phobius"/>
    </source>
</evidence>
<dbReference type="eggNOG" id="COG0531">
    <property type="taxonomic scope" value="Bacteria"/>
</dbReference>
<reference evidence="3 4" key="1">
    <citation type="submission" date="2010-10" db="EMBL/GenBank/DDBJ databases">
        <title>Complete sequence of Frankia sp. EuI1c.</title>
        <authorList>
            <consortium name="US DOE Joint Genome Institute"/>
            <person name="Lucas S."/>
            <person name="Copeland A."/>
            <person name="Lapidus A."/>
            <person name="Cheng J.-F."/>
            <person name="Bruce D."/>
            <person name="Goodwin L."/>
            <person name="Pitluck S."/>
            <person name="Chertkov O."/>
            <person name="Detter J.C."/>
            <person name="Han C."/>
            <person name="Tapia R."/>
            <person name="Land M."/>
            <person name="Hauser L."/>
            <person name="Jeffries C."/>
            <person name="Kyrpides N."/>
            <person name="Ivanova N."/>
            <person name="Mikhailova N."/>
            <person name="Beauchemin N."/>
            <person name="Sen A."/>
            <person name="Sur S.A."/>
            <person name="Gtari M."/>
            <person name="Wall L."/>
            <person name="Tisa L."/>
            <person name="Woyke T."/>
        </authorList>
    </citation>
    <scope>NUCLEOTIDE SEQUENCE [LARGE SCALE GENOMIC DNA]</scope>
    <source>
        <strain evidence="4">DSM 45817 / CECT 9037 / EuI1c</strain>
    </source>
</reference>
<feature type="transmembrane region" description="Helical" evidence="2">
    <location>
        <begin position="473"/>
        <end position="492"/>
    </location>
</feature>
<feature type="transmembrane region" description="Helical" evidence="2">
    <location>
        <begin position="131"/>
        <end position="157"/>
    </location>
</feature>
<feature type="transmembrane region" description="Helical" evidence="2">
    <location>
        <begin position="221"/>
        <end position="243"/>
    </location>
</feature>
<feature type="region of interest" description="Disordered" evidence="1">
    <location>
        <begin position="1"/>
        <end position="72"/>
    </location>
</feature>
<keyword evidence="2" id="KW-0472">Membrane</keyword>
<proteinExistence type="predicted"/>
<sequence length="730" mass="79064">MTTRPRYPANAPDNVQPAEDGHCGPEDPGPADPGPIEHRGPIEPAGVPQPAPPSERRREVSRPASPTRSGRYRQSLRAWLLQGLAEQSQRHAGPHTQPPAEAHRMHRWWRVMCLTGVDYFSTLGYQPGIAVLAAGAVSPVATLVLIVLTLAGALPVYRRVAHESPHGEGSIAMLEHFLPWWAGKLLVLALLGFAATDFIITMTLSAADASAHIVENPYTPAVLHGESMLITLFLLALLGAVFLRGFTEAVGLAVVLVVVYLSLNAVVMVAAFSKVVSEPHVIGDWHRLLIAQHPNPFLLVGFALIVFPKLALGMSGFETGVAVMPLIRGDETDTEAHPHGRIRGARRLLTTAALIMSCFLLASSLVTVWLIPERDFQTGGPANGRALAYLAHELLGKAFGTVYDVSTITILWFAGASAMAGLLNLVPRYLPRYGMAPRWTRAVRPLVLVFVGIGFLITWVFDASVDKQGGAYATGVLVLITSASLAVTLSGMRRRADGRRSTKRLLGFGLITAVFIYTTIANVFERPDGLIIASIFIVVIVTVSFISRSVRAFELRVTEVRADAAAREFIADVAATSRRDGSGDGEPADLRLVANEPDTGEAAEYRGKEAQIRRDAHIPAGDPLLFVEVAITDASEFECALDVTGLDLHGYRVLRLTSTSVPNAIAALLLYVRDTTGTRPHIYFEWTEGNPFTNLIRFLIFGVGEVAPITREVLREAEPDRSRRPAVHVG</sequence>
<evidence type="ECO:0000313" key="4">
    <source>
        <dbReference type="Proteomes" id="UP000002484"/>
    </source>
</evidence>
<dbReference type="KEGG" id="fri:FraEuI1c_6700"/>
<keyword evidence="4" id="KW-1185">Reference proteome</keyword>
<gene>
    <name evidence="3" type="ordered locus">FraEuI1c_6700</name>
</gene>
<feature type="transmembrane region" description="Helical" evidence="2">
    <location>
        <begin position="250"/>
        <end position="277"/>
    </location>
</feature>
<organism evidence="3 4">
    <name type="scientific">Pseudofrankia inefficax (strain DSM 45817 / CECT 9037 / DDB 130130 / EuI1c)</name>
    <name type="common">Frankia inefficax</name>
    <dbReference type="NCBI Taxonomy" id="298654"/>
    <lineage>
        <taxon>Bacteria</taxon>
        <taxon>Bacillati</taxon>
        <taxon>Actinomycetota</taxon>
        <taxon>Actinomycetes</taxon>
        <taxon>Frankiales</taxon>
        <taxon>Frankiaceae</taxon>
        <taxon>Pseudofrankia</taxon>
    </lineage>
</organism>
<feature type="transmembrane region" description="Helical" evidence="2">
    <location>
        <begin position="530"/>
        <end position="547"/>
    </location>
</feature>
<protein>
    <recommendedName>
        <fullName evidence="5">Amino acid transporter</fullName>
    </recommendedName>
</protein>
<feature type="transmembrane region" description="Helical" evidence="2">
    <location>
        <begin position="410"/>
        <end position="430"/>
    </location>
</feature>
<evidence type="ECO:0000313" key="3">
    <source>
        <dbReference type="EMBL" id="ADP84670.1"/>
    </source>
</evidence>